<dbReference type="InterPro" id="IPR029056">
    <property type="entry name" value="Ribokinase-like"/>
</dbReference>
<sequence length="278" mass="31373">MNSKIKRVVAINDMSGLGKCSLTVAIPILATLGLQTCPFPTAILSCQTGYPKYTFFDFTDEMIKYEKCWEELHSKFNCIYSGFLGSERQIDIVANFIQKHKEAMIFVDPVMGDNGEIYGTYNDEMCYKMKELVKIADIVTPNLTEACILTGLNYENIKELSLEDIKSIAMDIGNMGPEKIVITGIVKENIVHNLAYDKEKDEIFITEAKYNQRSYSGTGDIFSSIVCGMTVRGIDFTVAVQKASNFIEEAIDYTDKFDIPGREGICYEFFLKELIINE</sequence>
<dbReference type="SUPFAM" id="SSF53613">
    <property type="entry name" value="Ribokinase-like"/>
    <property type="match status" value="1"/>
</dbReference>
<dbReference type="InterPro" id="IPR004625">
    <property type="entry name" value="PyrdxlKinase"/>
</dbReference>
<evidence type="ECO:0000256" key="4">
    <source>
        <dbReference type="ARBA" id="ARBA00022777"/>
    </source>
</evidence>
<evidence type="ECO:0000256" key="5">
    <source>
        <dbReference type="ARBA" id="ARBA00022840"/>
    </source>
</evidence>
<dbReference type="GO" id="GO:0008478">
    <property type="term" value="F:pyridoxal kinase activity"/>
    <property type="evidence" value="ECO:0007669"/>
    <property type="project" value="UniProtKB-EC"/>
</dbReference>
<dbReference type="AlphaFoldDB" id="A0A1M5T8W0"/>
<keyword evidence="5" id="KW-0067">ATP-binding</keyword>
<feature type="domain" description="Pyridoxamine kinase/Phosphomethylpyrimidine kinase" evidence="6">
    <location>
        <begin position="75"/>
        <end position="254"/>
    </location>
</feature>
<name>A0A1M5T8W0_9CLOT</name>
<dbReference type="NCBIfam" id="NF005491">
    <property type="entry name" value="PRK07105.1"/>
    <property type="match status" value="1"/>
</dbReference>
<evidence type="ECO:0000259" key="6">
    <source>
        <dbReference type="Pfam" id="PF08543"/>
    </source>
</evidence>
<dbReference type="EMBL" id="FQXP01000003">
    <property type="protein sequence ID" value="SHH47207.1"/>
    <property type="molecule type" value="Genomic_DNA"/>
</dbReference>
<dbReference type="CDD" id="cd01173">
    <property type="entry name" value="pyridoxal_pyridoxamine_kinase"/>
    <property type="match status" value="1"/>
</dbReference>
<dbReference type="STRING" id="1121306.SAMN02745196_00479"/>
<dbReference type="PANTHER" id="PTHR10534">
    <property type="entry name" value="PYRIDOXAL KINASE"/>
    <property type="match status" value="1"/>
</dbReference>
<gene>
    <name evidence="7" type="ORF">SAMN02745196_00479</name>
</gene>
<accession>A0A1M5T8W0</accession>
<proteinExistence type="predicted"/>
<dbReference type="Proteomes" id="UP000184526">
    <property type="component" value="Unassembled WGS sequence"/>
</dbReference>
<dbReference type="InterPro" id="IPR013749">
    <property type="entry name" value="PM/HMP-P_kinase-1"/>
</dbReference>
<dbReference type="EC" id="2.7.1.35" evidence="1"/>
<evidence type="ECO:0000313" key="8">
    <source>
        <dbReference type="Proteomes" id="UP000184526"/>
    </source>
</evidence>
<dbReference type="GO" id="GO:0009443">
    <property type="term" value="P:pyridoxal 5'-phosphate salvage"/>
    <property type="evidence" value="ECO:0007669"/>
    <property type="project" value="InterPro"/>
</dbReference>
<dbReference type="PANTHER" id="PTHR10534:SF2">
    <property type="entry name" value="PYRIDOXAL KINASE"/>
    <property type="match status" value="1"/>
</dbReference>
<dbReference type="RefSeq" id="WP_072829680.1">
    <property type="nucleotide sequence ID" value="NZ_FQXP01000003.1"/>
</dbReference>
<keyword evidence="3" id="KW-0547">Nucleotide-binding</keyword>
<dbReference type="Gene3D" id="3.40.1190.20">
    <property type="match status" value="1"/>
</dbReference>
<dbReference type="OrthoDB" id="9800808at2"/>
<evidence type="ECO:0000256" key="2">
    <source>
        <dbReference type="ARBA" id="ARBA00022679"/>
    </source>
</evidence>
<evidence type="ECO:0000313" key="7">
    <source>
        <dbReference type="EMBL" id="SHH47207.1"/>
    </source>
</evidence>
<evidence type="ECO:0000256" key="3">
    <source>
        <dbReference type="ARBA" id="ARBA00022741"/>
    </source>
</evidence>
<dbReference type="GO" id="GO:0005524">
    <property type="term" value="F:ATP binding"/>
    <property type="evidence" value="ECO:0007669"/>
    <property type="project" value="UniProtKB-KW"/>
</dbReference>
<keyword evidence="4 7" id="KW-0418">Kinase</keyword>
<dbReference type="GO" id="GO:0005829">
    <property type="term" value="C:cytosol"/>
    <property type="evidence" value="ECO:0007669"/>
    <property type="project" value="TreeGrafter"/>
</dbReference>
<evidence type="ECO:0000256" key="1">
    <source>
        <dbReference type="ARBA" id="ARBA00012104"/>
    </source>
</evidence>
<protein>
    <recommendedName>
        <fullName evidence="1">pyridoxal kinase</fullName>
        <ecNumber evidence="1">2.7.1.35</ecNumber>
    </recommendedName>
</protein>
<organism evidence="7 8">
    <name type="scientific">Clostridium collagenovorans DSM 3089</name>
    <dbReference type="NCBI Taxonomy" id="1121306"/>
    <lineage>
        <taxon>Bacteria</taxon>
        <taxon>Bacillati</taxon>
        <taxon>Bacillota</taxon>
        <taxon>Clostridia</taxon>
        <taxon>Eubacteriales</taxon>
        <taxon>Clostridiaceae</taxon>
        <taxon>Clostridium</taxon>
    </lineage>
</organism>
<dbReference type="Pfam" id="PF08543">
    <property type="entry name" value="Phos_pyr_kin"/>
    <property type="match status" value="1"/>
</dbReference>
<reference evidence="7 8" key="1">
    <citation type="submission" date="2016-11" db="EMBL/GenBank/DDBJ databases">
        <authorList>
            <person name="Jaros S."/>
            <person name="Januszkiewicz K."/>
            <person name="Wedrychowicz H."/>
        </authorList>
    </citation>
    <scope>NUCLEOTIDE SEQUENCE [LARGE SCALE GENOMIC DNA]</scope>
    <source>
        <strain evidence="7 8">DSM 3089</strain>
    </source>
</reference>
<keyword evidence="8" id="KW-1185">Reference proteome</keyword>
<keyword evidence="2" id="KW-0808">Transferase</keyword>